<evidence type="ECO:0000313" key="2">
    <source>
        <dbReference type="Ensembl" id="ENSGGOP00000039014.1"/>
    </source>
</evidence>
<protein>
    <submittedName>
        <fullName evidence="2">Uncharacterized protein</fullName>
    </submittedName>
</protein>
<dbReference type="OMA" id="VSWEQRQ"/>
<evidence type="ECO:0000313" key="3">
    <source>
        <dbReference type="Proteomes" id="UP000001519"/>
    </source>
</evidence>
<feature type="region of interest" description="Disordered" evidence="1">
    <location>
        <begin position="77"/>
        <end position="102"/>
    </location>
</feature>
<reference evidence="2" key="3">
    <citation type="submission" date="2025-08" db="UniProtKB">
        <authorList>
            <consortium name="Ensembl"/>
        </authorList>
    </citation>
    <scope>IDENTIFICATION</scope>
</reference>
<feature type="compositionally biased region" description="Basic and acidic residues" evidence="1">
    <location>
        <begin position="86"/>
        <end position="101"/>
    </location>
</feature>
<dbReference type="InParanoid" id="A0A2I2YVN7"/>
<proteinExistence type="predicted"/>
<reference evidence="2" key="4">
    <citation type="submission" date="2025-09" db="UniProtKB">
        <authorList>
            <consortium name="Ensembl"/>
        </authorList>
    </citation>
    <scope>IDENTIFICATION</scope>
</reference>
<name>A0A2I2YVN7_GORGO</name>
<dbReference type="EMBL" id="CABD030113552">
    <property type="status" value="NOT_ANNOTATED_CDS"/>
    <property type="molecule type" value="Genomic_DNA"/>
</dbReference>
<dbReference type="AlphaFoldDB" id="A0A2I2YVN7"/>
<dbReference type="Proteomes" id="UP000001519">
    <property type="component" value="Chromosome 19"/>
</dbReference>
<reference evidence="3" key="1">
    <citation type="submission" date="2011-05" db="EMBL/GenBank/DDBJ databases">
        <title>Insights into the evolution of the great apes provided by the gorilla genome.</title>
        <authorList>
            <person name="Scally A."/>
        </authorList>
    </citation>
    <scope>NUCLEOTIDE SEQUENCE [LARGE SCALE GENOMIC DNA]</scope>
</reference>
<organism evidence="2 3">
    <name type="scientific">Gorilla gorilla gorilla</name>
    <name type="common">Western lowland gorilla</name>
    <dbReference type="NCBI Taxonomy" id="9595"/>
    <lineage>
        <taxon>Eukaryota</taxon>
        <taxon>Metazoa</taxon>
        <taxon>Chordata</taxon>
        <taxon>Craniata</taxon>
        <taxon>Vertebrata</taxon>
        <taxon>Euteleostomi</taxon>
        <taxon>Mammalia</taxon>
        <taxon>Eutheria</taxon>
        <taxon>Euarchontoglires</taxon>
        <taxon>Primates</taxon>
        <taxon>Haplorrhini</taxon>
        <taxon>Catarrhini</taxon>
        <taxon>Hominidae</taxon>
        <taxon>Gorilla</taxon>
    </lineage>
</organism>
<keyword evidence="3" id="KW-1185">Reference proteome</keyword>
<accession>A0A2I2YVN7</accession>
<evidence type="ECO:0000256" key="1">
    <source>
        <dbReference type="SAM" id="MobiDB-lite"/>
    </source>
</evidence>
<sequence>MNINPCLVLCECSLSISLDADPPVSPFATGPCPGAPREVVAMQSDVGQGFPMAPVHACTSGAVRKGWPVCGRRRHKMGGGPVSWEQRQKEVEAAQGSEDRGPGSLAVSLLSLTVGIHRISPILGFHICCMQVLMVLK</sequence>
<dbReference type="Bgee" id="ENSGGOG00000001401">
    <property type="expression patterns" value="Expressed in cerebellum and 5 other cell types or tissues"/>
</dbReference>
<dbReference type="Ensembl" id="ENSGGOT00000001409.2">
    <property type="protein sequence ID" value="ENSGGOP00000039014.1"/>
    <property type="gene ID" value="ENSGGOG00000001401.2"/>
</dbReference>
<dbReference type="GeneTree" id="ENSGT00410000029310"/>
<reference evidence="2 3" key="2">
    <citation type="journal article" date="2012" name="Nature">
        <title>Insights into hominid evolution from the gorilla genome sequence.</title>
        <authorList>
            <person name="Scally A."/>
            <person name="Dutheil J.Y."/>
            <person name="Hillier L.W."/>
            <person name="Jordan G.E."/>
            <person name="Goodhead I."/>
            <person name="Herrero J."/>
            <person name="Hobolth A."/>
            <person name="Lappalainen T."/>
            <person name="Mailund T."/>
            <person name="Marques-Bonet T."/>
            <person name="McCarthy S."/>
            <person name="Montgomery S.H."/>
            <person name="Schwalie P.C."/>
            <person name="Tang Y.A."/>
            <person name="Ward M.C."/>
            <person name="Xue Y."/>
            <person name="Yngvadottir B."/>
            <person name="Alkan C."/>
            <person name="Andersen L.N."/>
            <person name="Ayub Q."/>
            <person name="Ball E.V."/>
            <person name="Beal K."/>
            <person name="Bradley B.J."/>
            <person name="Chen Y."/>
            <person name="Clee C.M."/>
            <person name="Fitzgerald S."/>
            <person name="Graves T.A."/>
            <person name="Gu Y."/>
            <person name="Heath P."/>
            <person name="Heger A."/>
            <person name="Karakoc E."/>
            <person name="Kolb-Kokocinski A."/>
            <person name="Laird G.K."/>
            <person name="Lunter G."/>
            <person name="Meader S."/>
            <person name="Mort M."/>
            <person name="Mullikin J.C."/>
            <person name="Munch K."/>
            <person name="O'Connor T.D."/>
            <person name="Phillips A.D."/>
            <person name="Prado-Martinez J."/>
            <person name="Rogers A.S."/>
            <person name="Sajjadian S."/>
            <person name="Schmidt D."/>
            <person name="Shaw K."/>
            <person name="Simpson J.T."/>
            <person name="Stenson P.D."/>
            <person name="Turner D.J."/>
            <person name="Vigilant L."/>
            <person name="Vilella A.J."/>
            <person name="Whitener W."/>
            <person name="Zhu B."/>
            <person name="Cooper D.N."/>
            <person name="de Jong P."/>
            <person name="Dermitzakis E.T."/>
            <person name="Eichler E.E."/>
            <person name="Flicek P."/>
            <person name="Goldman N."/>
            <person name="Mundy N.I."/>
            <person name="Ning Z."/>
            <person name="Odom D.T."/>
            <person name="Ponting C.P."/>
            <person name="Quail M.A."/>
            <person name="Ryder O.A."/>
            <person name="Searle S.M."/>
            <person name="Warren W.C."/>
            <person name="Wilson R.K."/>
            <person name="Schierup M.H."/>
            <person name="Rogers J."/>
            <person name="Tyler-Smith C."/>
            <person name="Durbin R."/>
        </authorList>
    </citation>
    <scope>NUCLEOTIDE SEQUENCE [LARGE SCALE GENOMIC DNA]</scope>
</reference>